<dbReference type="InterPro" id="IPR001313">
    <property type="entry name" value="Pumilio_RNA-bd_rpt"/>
</dbReference>
<evidence type="ECO:0000256" key="1">
    <source>
        <dbReference type="ARBA" id="ARBA00022737"/>
    </source>
</evidence>
<dbReference type="AlphaFoldDB" id="A0AAW1Y1A8"/>
<feature type="domain" description="PUM-HD" evidence="6">
    <location>
        <begin position="280"/>
        <end position="625"/>
    </location>
</feature>
<evidence type="ECO:0000256" key="2">
    <source>
        <dbReference type="ARBA" id="ARBA00022845"/>
    </source>
</evidence>
<feature type="repeat" description="Pumilio" evidence="4">
    <location>
        <begin position="526"/>
        <end position="561"/>
    </location>
</feature>
<dbReference type="SMART" id="SM00025">
    <property type="entry name" value="Pumilio"/>
    <property type="match status" value="8"/>
</dbReference>
<feature type="compositionally biased region" description="Polar residues" evidence="5">
    <location>
        <begin position="238"/>
        <end position="248"/>
    </location>
</feature>
<dbReference type="Proteomes" id="UP001457282">
    <property type="component" value="Unassembled WGS sequence"/>
</dbReference>
<organism evidence="7 8">
    <name type="scientific">Rubus argutus</name>
    <name type="common">Southern blackberry</name>
    <dbReference type="NCBI Taxonomy" id="59490"/>
    <lineage>
        <taxon>Eukaryota</taxon>
        <taxon>Viridiplantae</taxon>
        <taxon>Streptophyta</taxon>
        <taxon>Embryophyta</taxon>
        <taxon>Tracheophyta</taxon>
        <taxon>Spermatophyta</taxon>
        <taxon>Magnoliopsida</taxon>
        <taxon>eudicotyledons</taxon>
        <taxon>Gunneridae</taxon>
        <taxon>Pentapetalae</taxon>
        <taxon>rosids</taxon>
        <taxon>fabids</taxon>
        <taxon>Rosales</taxon>
        <taxon>Rosaceae</taxon>
        <taxon>Rosoideae</taxon>
        <taxon>Rosoideae incertae sedis</taxon>
        <taxon>Rubus</taxon>
    </lineage>
</organism>
<feature type="repeat" description="Pumilio" evidence="4">
    <location>
        <begin position="490"/>
        <end position="525"/>
    </location>
</feature>
<evidence type="ECO:0000256" key="5">
    <source>
        <dbReference type="SAM" id="MobiDB-lite"/>
    </source>
</evidence>
<dbReference type="GO" id="GO:0005737">
    <property type="term" value="C:cytoplasm"/>
    <property type="evidence" value="ECO:0007669"/>
    <property type="project" value="TreeGrafter"/>
</dbReference>
<evidence type="ECO:0000313" key="7">
    <source>
        <dbReference type="EMBL" id="KAK9941954.1"/>
    </source>
</evidence>
<feature type="repeat" description="Pumilio" evidence="4">
    <location>
        <begin position="562"/>
        <end position="599"/>
    </location>
</feature>
<dbReference type="InterPro" id="IPR011989">
    <property type="entry name" value="ARM-like"/>
</dbReference>
<feature type="compositionally biased region" description="Low complexity" evidence="5">
    <location>
        <begin position="217"/>
        <end position="228"/>
    </location>
</feature>
<evidence type="ECO:0000259" key="6">
    <source>
        <dbReference type="PROSITE" id="PS50303"/>
    </source>
</evidence>
<feature type="compositionally biased region" description="Polar residues" evidence="5">
    <location>
        <begin position="203"/>
        <end position="216"/>
    </location>
</feature>
<keyword evidence="2" id="KW-0810">Translation regulation</keyword>
<dbReference type="GO" id="GO:0006417">
    <property type="term" value="P:regulation of translation"/>
    <property type="evidence" value="ECO:0007669"/>
    <property type="project" value="UniProtKB-KW"/>
</dbReference>
<feature type="repeat" description="Pumilio" evidence="4">
    <location>
        <begin position="302"/>
        <end position="337"/>
    </location>
</feature>
<dbReference type="Pfam" id="PF00806">
    <property type="entry name" value="PUF"/>
    <property type="match status" value="6"/>
</dbReference>
<comment type="caution">
    <text evidence="7">The sequence shown here is derived from an EMBL/GenBank/DDBJ whole genome shotgun (WGS) entry which is preliminary data.</text>
</comment>
<reference evidence="7 8" key="1">
    <citation type="journal article" date="2023" name="G3 (Bethesda)">
        <title>A chromosome-length genome assembly and annotation of blackberry (Rubus argutus, cv. 'Hillquist').</title>
        <authorList>
            <person name="Bruna T."/>
            <person name="Aryal R."/>
            <person name="Dudchenko O."/>
            <person name="Sargent D.J."/>
            <person name="Mead D."/>
            <person name="Buti M."/>
            <person name="Cavallini A."/>
            <person name="Hytonen T."/>
            <person name="Andres J."/>
            <person name="Pham M."/>
            <person name="Weisz D."/>
            <person name="Mascagni F."/>
            <person name="Usai G."/>
            <person name="Natali L."/>
            <person name="Bassil N."/>
            <person name="Fernandez G.E."/>
            <person name="Lomsadze A."/>
            <person name="Armour M."/>
            <person name="Olukolu B."/>
            <person name="Poorten T."/>
            <person name="Britton C."/>
            <person name="Davik J."/>
            <person name="Ashrafi H."/>
            <person name="Aiden E.L."/>
            <person name="Borodovsky M."/>
            <person name="Worthington M."/>
        </authorList>
    </citation>
    <scope>NUCLEOTIDE SEQUENCE [LARGE SCALE GENOMIC DNA]</scope>
    <source>
        <strain evidence="7">PI 553951</strain>
    </source>
</reference>
<feature type="repeat" description="Pumilio" evidence="4">
    <location>
        <begin position="453"/>
        <end position="489"/>
    </location>
</feature>
<sequence length="628" mass="70611">MERKREGEDYGGIHQWFGSTALPENHNRRIDASNSFTPNSIPDYHLAQNTPPPSENQMYWDPTMLPVLQNPPMLQNPHYHQNNNPNISLLLPGNSSDNLINNINGLSLGFGTGGGAHLGTHDYFDPSLHHDQLATSLNRLSISNNGSSGITSNLRGPNSFMPNSTSLGNGAFRTLEQEYLERLNQYAFLMAEQYMRRSNLTTTNNGILNPHNWNRNSSSSRSTSQSISGDPLGYGFNQIRTTSHSLRNGVNRGSRFANGSGRQRFGQEERGQGMNSMPKDQRLGTGSARQHISSYYSVPLEELRGQIAFVAKDHVGCRFLQKKIEEGKIEEIEMIFNEVMDEGHDHLRELMVDQFGTEFIQKLVEGINREAWTKMLDLVMSDERKLKDMCTDQHGSRAMQKLLERVETREQQSSFMRVLKRITIPLSKTQPGYYVIQVCLKNFSPDCTKGVLELVLDNCLSLAKDKFGCCLVQSSVHYAYTEVKERLVADITEHARVLSEDPYGNYVVQYIIGLKIPRVTADILGQLQGYFVNLSMNKHGSNVVEKSLKEAGEEHASVIINEMINSPEFLNVLQNPYGNYVAQSALAASKGAAHNALVNLIRSNYPHLHSHLYGKRVLDKTRGSRHRA</sequence>
<protein>
    <recommendedName>
        <fullName evidence="6">PUM-HD domain-containing protein</fullName>
    </recommendedName>
</protein>
<dbReference type="PANTHER" id="PTHR12537:SF129">
    <property type="entry name" value="PUMILIO HOMOLOG 15-LIKE"/>
    <property type="match status" value="1"/>
</dbReference>
<feature type="repeat" description="Pumilio" evidence="4">
    <location>
        <begin position="378"/>
        <end position="417"/>
    </location>
</feature>
<keyword evidence="1" id="KW-0677">Repeat</keyword>
<dbReference type="InterPro" id="IPR016024">
    <property type="entry name" value="ARM-type_fold"/>
</dbReference>
<keyword evidence="3" id="KW-0694">RNA-binding</keyword>
<name>A0AAW1Y1A8_RUBAR</name>
<feature type="repeat" description="Pumilio" evidence="4">
    <location>
        <begin position="338"/>
        <end position="377"/>
    </location>
</feature>
<gene>
    <name evidence="7" type="ORF">M0R45_007644</name>
</gene>
<keyword evidence="8" id="KW-1185">Reference proteome</keyword>
<dbReference type="EMBL" id="JBEDUW010000002">
    <property type="protein sequence ID" value="KAK9941954.1"/>
    <property type="molecule type" value="Genomic_DNA"/>
</dbReference>
<dbReference type="Gene3D" id="1.25.10.10">
    <property type="entry name" value="Leucine-rich Repeat Variant"/>
    <property type="match status" value="1"/>
</dbReference>
<proteinExistence type="predicted"/>
<evidence type="ECO:0000313" key="8">
    <source>
        <dbReference type="Proteomes" id="UP001457282"/>
    </source>
</evidence>
<dbReference type="SUPFAM" id="SSF48371">
    <property type="entry name" value="ARM repeat"/>
    <property type="match status" value="1"/>
</dbReference>
<feature type="region of interest" description="Disordered" evidence="5">
    <location>
        <begin position="203"/>
        <end position="288"/>
    </location>
</feature>
<evidence type="ECO:0000256" key="4">
    <source>
        <dbReference type="PROSITE-ProRule" id="PRU00317"/>
    </source>
</evidence>
<dbReference type="PROSITE" id="PS50302">
    <property type="entry name" value="PUM"/>
    <property type="match status" value="7"/>
</dbReference>
<dbReference type="InterPro" id="IPR033133">
    <property type="entry name" value="PUM-HD"/>
</dbReference>
<dbReference type="GO" id="GO:0003729">
    <property type="term" value="F:mRNA binding"/>
    <property type="evidence" value="ECO:0007669"/>
    <property type="project" value="TreeGrafter"/>
</dbReference>
<accession>A0AAW1Y1A8</accession>
<evidence type="ECO:0000256" key="3">
    <source>
        <dbReference type="ARBA" id="ARBA00022884"/>
    </source>
</evidence>
<dbReference type="PANTHER" id="PTHR12537">
    <property type="entry name" value="RNA BINDING PROTEIN PUMILIO-RELATED"/>
    <property type="match status" value="1"/>
</dbReference>
<dbReference type="PROSITE" id="PS50303">
    <property type="entry name" value="PUM_HD"/>
    <property type="match status" value="1"/>
</dbReference>